<gene>
    <name evidence="2" type="ORF">SAMN05443144_10448</name>
</gene>
<keyword evidence="3" id="KW-1185">Reference proteome</keyword>
<name>A0A1M4X7M2_9BACT</name>
<keyword evidence="1" id="KW-0472">Membrane</keyword>
<dbReference type="Proteomes" id="UP000184041">
    <property type="component" value="Unassembled WGS sequence"/>
</dbReference>
<sequence length="72" mass="8392">MRKCKPKCITFIKEKIIFAFVIVVYGLMRLPGFVNAYYLAPAEQLTEDMLKIISVRNIQQAVLKEIVICHKY</sequence>
<organism evidence="2 3">
    <name type="scientific">Fodinibius roseus</name>
    <dbReference type="NCBI Taxonomy" id="1194090"/>
    <lineage>
        <taxon>Bacteria</taxon>
        <taxon>Pseudomonadati</taxon>
        <taxon>Balneolota</taxon>
        <taxon>Balneolia</taxon>
        <taxon>Balneolales</taxon>
        <taxon>Balneolaceae</taxon>
        <taxon>Fodinibius</taxon>
    </lineage>
</organism>
<feature type="transmembrane region" description="Helical" evidence="1">
    <location>
        <begin position="16"/>
        <end position="40"/>
    </location>
</feature>
<dbReference type="STRING" id="1194090.SAMN05443144_10448"/>
<keyword evidence="1" id="KW-1133">Transmembrane helix</keyword>
<dbReference type="AlphaFoldDB" id="A0A1M4X7M2"/>
<reference evidence="2 3" key="1">
    <citation type="submission" date="2016-11" db="EMBL/GenBank/DDBJ databases">
        <authorList>
            <person name="Jaros S."/>
            <person name="Januszkiewicz K."/>
            <person name="Wedrychowicz H."/>
        </authorList>
    </citation>
    <scope>NUCLEOTIDE SEQUENCE [LARGE SCALE GENOMIC DNA]</scope>
    <source>
        <strain evidence="2 3">DSM 21986</strain>
    </source>
</reference>
<evidence type="ECO:0000256" key="1">
    <source>
        <dbReference type="SAM" id="Phobius"/>
    </source>
</evidence>
<dbReference type="EMBL" id="FQUS01000004">
    <property type="protein sequence ID" value="SHE89484.1"/>
    <property type="molecule type" value="Genomic_DNA"/>
</dbReference>
<evidence type="ECO:0000313" key="2">
    <source>
        <dbReference type="EMBL" id="SHE89484.1"/>
    </source>
</evidence>
<accession>A0A1M4X7M2</accession>
<evidence type="ECO:0000313" key="3">
    <source>
        <dbReference type="Proteomes" id="UP000184041"/>
    </source>
</evidence>
<protein>
    <submittedName>
        <fullName evidence="2">Uncharacterized protein</fullName>
    </submittedName>
</protein>
<keyword evidence="1" id="KW-0812">Transmembrane</keyword>
<proteinExistence type="predicted"/>